<reference evidence="7 8" key="1">
    <citation type="submission" date="2016-10" db="EMBL/GenBank/DDBJ databases">
        <authorList>
            <person name="de Groot N.N."/>
        </authorList>
    </citation>
    <scope>NUCLEOTIDE SEQUENCE [LARGE SCALE GENOMIC DNA]</scope>
    <source>
        <strain evidence="7 8">DSM 28286</strain>
    </source>
</reference>
<evidence type="ECO:0000256" key="4">
    <source>
        <dbReference type="ARBA" id="ARBA00023136"/>
    </source>
</evidence>
<dbReference type="Pfam" id="PF01226">
    <property type="entry name" value="Form_Nir_trans"/>
    <property type="match status" value="1"/>
</dbReference>
<organism evidence="7 8">
    <name type="scientific">Parafilimonas terrae</name>
    <dbReference type="NCBI Taxonomy" id="1465490"/>
    <lineage>
        <taxon>Bacteria</taxon>
        <taxon>Pseudomonadati</taxon>
        <taxon>Bacteroidota</taxon>
        <taxon>Chitinophagia</taxon>
        <taxon>Chitinophagales</taxon>
        <taxon>Chitinophagaceae</taxon>
        <taxon>Parafilimonas</taxon>
    </lineage>
</organism>
<dbReference type="EMBL" id="FOXQ01000011">
    <property type="protein sequence ID" value="SFQ40414.1"/>
    <property type="molecule type" value="Genomic_DNA"/>
</dbReference>
<evidence type="ECO:0000313" key="8">
    <source>
        <dbReference type="Proteomes" id="UP000199031"/>
    </source>
</evidence>
<dbReference type="STRING" id="1465490.SAMN05444277_11121"/>
<comment type="similarity">
    <text evidence="5">Belongs to the FNT transporter (TC 1.A.16) family.</text>
</comment>
<dbReference type="GO" id="GO:0005886">
    <property type="term" value="C:plasma membrane"/>
    <property type="evidence" value="ECO:0007669"/>
    <property type="project" value="TreeGrafter"/>
</dbReference>
<accession>A0A1I5Y8A4</accession>
<evidence type="ECO:0000313" key="7">
    <source>
        <dbReference type="EMBL" id="SFQ40414.1"/>
    </source>
</evidence>
<comment type="subcellular location">
    <subcellularLocation>
        <location evidence="1">Membrane</location>
        <topology evidence="1">Multi-pass membrane protein</topology>
    </subcellularLocation>
</comment>
<dbReference type="PANTHER" id="PTHR30520:SF6">
    <property type="entry name" value="FORMATE_NITRATE FAMILY TRANSPORTER (EUROFUNG)"/>
    <property type="match status" value="1"/>
</dbReference>
<gene>
    <name evidence="7" type="ORF">SAMN05444277_11121</name>
</gene>
<feature type="transmembrane region" description="Helical" evidence="6">
    <location>
        <begin position="57"/>
        <end position="90"/>
    </location>
</feature>
<keyword evidence="4 6" id="KW-0472">Membrane</keyword>
<evidence type="ECO:0000256" key="3">
    <source>
        <dbReference type="ARBA" id="ARBA00022989"/>
    </source>
</evidence>
<feature type="transmembrane region" description="Helical" evidence="6">
    <location>
        <begin position="150"/>
        <end position="179"/>
    </location>
</feature>
<dbReference type="OrthoDB" id="9786493at2"/>
<dbReference type="RefSeq" id="WP_090660861.1">
    <property type="nucleotide sequence ID" value="NZ_FOXQ01000011.1"/>
</dbReference>
<dbReference type="AlphaFoldDB" id="A0A1I5Y8A4"/>
<dbReference type="InterPro" id="IPR000292">
    <property type="entry name" value="For/NO2_transpt"/>
</dbReference>
<evidence type="ECO:0000256" key="6">
    <source>
        <dbReference type="SAM" id="Phobius"/>
    </source>
</evidence>
<sequence length="274" mass="29103">MDYVSPKEVAGAMMNAAVTKSSLPVKDLLIRSMLSGALLAISVVLAFAAVTQTKIPLIGAIVFPVGFVIIIALGLELVTGSFALVPLAFLEKKISAGTMLKNLLWVFTGNLIGSLLFAFFYWAASTQMGTSTAPGAVEQMMVTVAEKKTIAYAQIGTAGLATAFVKAILCNWMVCMGVVMGLTSKSTIGKILCAGMPIFIFFALGYEHAVVNMFVIPAGIMFGAKVSISDWWLYNQLIVTAGNIVGGLVFTGMAVYYTHGKQTEDQELMLQKAA</sequence>
<dbReference type="GO" id="GO:0015499">
    <property type="term" value="F:formate transmembrane transporter activity"/>
    <property type="evidence" value="ECO:0007669"/>
    <property type="project" value="TreeGrafter"/>
</dbReference>
<feature type="transmembrane region" description="Helical" evidence="6">
    <location>
        <begin position="231"/>
        <end position="257"/>
    </location>
</feature>
<evidence type="ECO:0000256" key="2">
    <source>
        <dbReference type="ARBA" id="ARBA00022692"/>
    </source>
</evidence>
<keyword evidence="2 6" id="KW-0812">Transmembrane</keyword>
<keyword evidence="8" id="KW-1185">Reference proteome</keyword>
<evidence type="ECO:0000256" key="1">
    <source>
        <dbReference type="ARBA" id="ARBA00004141"/>
    </source>
</evidence>
<keyword evidence="3 6" id="KW-1133">Transmembrane helix</keyword>
<dbReference type="Proteomes" id="UP000199031">
    <property type="component" value="Unassembled WGS sequence"/>
</dbReference>
<feature type="transmembrane region" description="Helical" evidence="6">
    <location>
        <begin position="28"/>
        <end position="51"/>
    </location>
</feature>
<dbReference type="PANTHER" id="PTHR30520">
    <property type="entry name" value="FORMATE TRANSPORTER-RELATED"/>
    <property type="match status" value="1"/>
</dbReference>
<dbReference type="Gene3D" id="1.20.1080.10">
    <property type="entry name" value="Glycerol uptake facilitator protein"/>
    <property type="match status" value="1"/>
</dbReference>
<name>A0A1I5Y8A4_9BACT</name>
<proteinExistence type="inferred from homology"/>
<evidence type="ECO:0000256" key="5">
    <source>
        <dbReference type="ARBA" id="ARBA00049660"/>
    </source>
</evidence>
<feature type="transmembrane region" description="Helical" evidence="6">
    <location>
        <begin position="191"/>
        <end position="211"/>
    </location>
</feature>
<dbReference type="InterPro" id="IPR023271">
    <property type="entry name" value="Aquaporin-like"/>
</dbReference>
<protein>
    <submittedName>
        <fullName evidence="7">Formate/nitrite transporter</fullName>
    </submittedName>
</protein>
<feature type="transmembrane region" description="Helical" evidence="6">
    <location>
        <begin position="102"/>
        <end position="124"/>
    </location>
</feature>